<protein>
    <submittedName>
        <fullName evidence="11">Uncharacterized protein</fullName>
    </submittedName>
</protein>
<dbReference type="InterPro" id="IPR038578">
    <property type="entry name" value="GT29-like_sf"/>
</dbReference>
<dbReference type="GO" id="GO:0000139">
    <property type="term" value="C:Golgi membrane"/>
    <property type="evidence" value="ECO:0007669"/>
    <property type="project" value="UniProtKB-SubCell"/>
</dbReference>
<dbReference type="Gene3D" id="3.90.1480.20">
    <property type="entry name" value="Glycosyl transferase family 29"/>
    <property type="match status" value="1"/>
</dbReference>
<keyword evidence="3" id="KW-0328">Glycosyltransferase</keyword>
<dbReference type="AlphaFoldDB" id="A0AAE0F9H6"/>
<keyword evidence="12" id="KW-1185">Reference proteome</keyword>
<dbReference type="Proteomes" id="UP001190700">
    <property type="component" value="Unassembled WGS sequence"/>
</dbReference>
<feature type="non-terminal residue" evidence="11">
    <location>
        <position position="1"/>
    </location>
</feature>
<sequence>SGMRLPLEWNVTLLASRTDAVLYFKLFQTLKTTRGDISVVRVTREGIDRGGELLRQLQSRLEKWRGVDYKGRGSPSSGITAVWMMLQMGCEELNVYGVGLEGCAGDCQGSSAWHYWQEEDFKTSREFGDDPHHSFELEFDALRLLEAGNLLHIAIPRRERSALEERMYLAKKMPLLLKATQVRPRPQLLLKATQVRLGPQPPAESHP</sequence>
<proteinExistence type="inferred from homology"/>
<reference evidence="11 12" key="1">
    <citation type="journal article" date="2015" name="Genome Biol. Evol.">
        <title>Comparative Genomics of a Bacterivorous Green Alga Reveals Evolutionary Causalities and Consequences of Phago-Mixotrophic Mode of Nutrition.</title>
        <authorList>
            <person name="Burns J.A."/>
            <person name="Paasch A."/>
            <person name="Narechania A."/>
            <person name="Kim E."/>
        </authorList>
    </citation>
    <scope>NUCLEOTIDE SEQUENCE [LARGE SCALE GENOMIC DNA]</scope>
    <source>
        <strain evidence="11 12">PLY_AMNH</strain>
    </source>
</reference>
<keyword evidence="8" id="KW-0333">Golgi apparatus</keyword>
<dbReference type="InterPro" id="IPR001675">
    <property type="entry name" value="Glyco_trans_29"/>
</dbReference>
<evidence type="ECO:0000256" key="3">
    <source>
        <dbReference type="ARBA" id="ARBA00022676"/>
    </source>
</evidence>
<comment type="caution">
    <text evidence="11">The sequence shown here is derived from an EMBL/GenBank/DDBJ whole genome shotgun (WGS) entry which is preliminary data.</text>
</comment>
<evidence type="ECO:0000313" key="11">
    <source>
        <dbReference type="EMBL" id="KAK3255537.1"/>
    </source>
</evidence>
<evidence type="ECO:0000256" key="2">
    <source>
        <dbReference type="ARBA" id="ARBA00006003"/>
    </source>
</evidence>
<accession>A0AAE0F9H6</accession>
<evidence type="ECO:0000256" key="4">
    <source>
        <dbReference type="ARBA" id="ARBA00022679"/>
    </source>
</evidence>
<evidence type="ECO:0000256" key="5">
    <source>
        <dbReference type="ARBA" id="ARBA00022692"/>
    </source>
</evidence>
<evidence type="ECO:0000256" key="1">
    <source>
        <dbReference type="ARBA" id="ARBA00004323"/>
    </source>
</evidence>
<evidence type="ECO:0000256" key="10">
    <source>
        <dbReference type="ARBA" id="ARBA00023180"/>
    </source>
</evidence>
<dbReference type="EMBL" id="LGRX02022501">
    <property type="protein sequence ID" value="KAK3255537.1"/>
    <property type="molecule type" value="Genomic_DNA"/>
</dbReference>
<dbReference type="Pfam" id="PF00777">
    <property type="entry name" value="Glyco_transf_29"/>
    <property type="match status" value="1"/>
</dbReference>
<keyword evidence="9" id="KW-0472">Membrane</keyword>
<dbReference type="GO" id="GO:0008373">
    <property type="term" value="F:sialyltransferase activity"/>
    <property type="evidence" value="ECO:0007669"/>
    <property type="project" value="InterPro"/>
</dbReference>
<keyword evidence="5" id="KW-0812">Transmembrane</keyword>
<keyword evidence="4" id="KW-0808">Transferase</keyword>
<comment type="subcellular location">
    <subcellularLocation>
        <location evidence="1">Golgi apparatus membrane</location>
        <topology evidence="1">Single-pass type II membrane protein</topology>
    </subcellularLocation>
</comment>
<evidence type="ECO:0000256" key="7">
    <source>
        <dbReference type="ARBA" id="ARBA00022989"/>
    </source>
</evidence>
<organism evidence="11 12">
    <name type="scientific">Cymbomonas tetramitiformis</name>
    <dbReference type="NCBI Taxonomy" id="36881"/>
    <lineage>
        <taxon>Eukaryota</taxon>
        <taxon>Viridiplantae</taxon>
        <taxon>Chlorophyta</taxon>
        <taxon>Pyramimonadophyceae</taxon>
        <taxon>Pyramimonadales</taxon>
        <taxon>Pyramimonadaceae</taxon>
        <taxon>Cymbomonas</taxon>
    </lineage>
</organism>
<name>A0AAE0F9H6_9CHLO</name>
<comment type="similarity">
    <text evidence="2">Belongs to the glycosyltransferase 29 family.</text>
</comment>
<evidence type="ECO:0000256" key="9">
    <source>
        <dbReference type="ARBA" id="ARBA00023136"/>
    </source>
</evidence>
<evidence type="ECO:0000313" key="12">
    <source>
        <dbReference type="Proteomes" id="UP001190700"/>
    </source>
</evidence>
<keyword evidence="10" id="KW-0325">Glycoprotein</keyword>
<gene>
    <name evidence="11" type="ORF">CYMTET_35284</name>
</gene>
<keyword evidence="6" id="KW-0735">Signal-anchor</keyword>
<feature type="non-terminal residue" evidence="11">
    <location>
        <position position="207"/>
    </location>
</feature>
<evidence type="ECO:0000256" key="8">
    <source>
        <dbReference type="ARBA" id="ARBA00023034"/>
    </source>
</evidence>
<keyword evidence="7" id="KW-1133">Transmembrane helix</keyword>
<evidence type="ECO:0000256" key="6">
    <source>
        <dbReference type="ARBA" id="ARBA00022968"/>
    </source>
</evidence>